<organism evidence="3 4">
    <name type="scientific">Wickerhamomyces pijperi</name>
    <name type="common">Yeast</name>
    <name type="synonym">Pichia pijperi</name>
    <dbReference type="NCBI Taxonomy" id="599730"/>
    <lineage>
        <taxon>Eukaryota</taxon>
        <taxon>Fungi</taxon>
        <taxon>Dikarya</taxon>
        <taxon>Ascomycota</taxon>
        <taxon>Saccharomycotina</taxon>
        <taxon>Saccharomycetes</taxon>
        <taxon>Phaffomycetales</taxon>
        <taxon>Wickerhamomycetaceae</taxon>
        <taxon>Wickerhamomyces</taxon>
    </lineage>
</organism>
<evidence type="ECO:0000313" key="4">
    <source>
        <dbReference type="Proteomes" id="UP000774326"/>
    </source>
</evidence>
<protein>
    <submittedName>
        <fullName evidence="3">Uncharacterized protein</fullName>
    </submittedName>
</protein>
<proteinExistence type="predicted"/>
<keyword evidence="2" id="KW-0472">Membrane</keyword>
<evidence type="ECO:0000313" key="3">
    <source>
        <dbReference type="EMBL" id="KAH3681409.1"/>
    </source>
</evidence>
<accession>A0A9P8TJS2</accession>
<feature type="transmembrane region" description="Helical" evidence="2">
    <location>
        <begin position="150"/>
        <end position="170"/>
    </location>
</feature>
<sequence>MLDSFQFIKPINFNKLFGYENGEGSTSRVNEVPLYMGNSETIELCTPSPSPAPYVPEVSDSDKDITSTENSSCSIESDESLTKAVAPSVTENATKPDSKDQCCCTQSHLKGKTITKKSKKSSKRYRRKITSNRMDKFNIKTYKDNYQKGIILSGLTGAIVGSAGTFYTLYSMGSGN</sequence>
<evidence type="ECO:0000256" key="2">
    <source>
        <dbReference type="SAM" id="Phobius"/>
    </source>
</evidence>
<dbReference type="AlphaFoldDB" id="A0A9P8TJS2"/>
<feature type="region of interest" description="Disordered" evidence="1">
    <location>
        <begin position="56"/>
        <end position="79"/>
    </location>
</feature>
<keyword evidence="4" id="KW-1185">Reference proteome</keyword>
<dbReference type="EMBL" id="JAEUBG010004429">
    <property type="protein sequence ID" value="KAH3681409.1"/>
    <property type="molecule type" value="Genomic_DNA"/>
</dbReference>
<keyword evidence="2" id="KW-1133">Transmembrane helix</keyword>
<comment type="caution">
    <text evidence="3">The sequence shown here is derived from an EMBL/GenBank/DDBJ whole genome shotgun (WGS) entry which is preliminary data.</text>
</comment>
<evidence type="ECO:0000256" key="1">
    <source>
        <dbReference type="SAM" id="MobiDB-lite"/>
    </source>
</evidence>
<gene>
    <name evidence="3" type="ORF">WICPIJ_007625</name>
</gene>
<reference evidence="3" key="2">
    <citation type="submission" date="2021-01" db="EMBL/GenBank/DDBJ databases">
        <authorList>
            <person name="Schikora-Tamarit M.A."/>
        </authorList>
    </citation>
    <scope>NUCLEOTIDE SEQUENCE</scope>
    <source>
        <strain evidence="3">CBS2887</strain>
    </source>
</reference>
<dbReference type="Proteomes" id="UP000774326">
    <property type="component" value="Unassembled WGS sequence"/>
</dbReference>
<name>A0A9P8TJS2_WICPI</name>
<keyword evidence="2" id="KW-0812">Transmembrane</keyword>
<reference evidence="3" key="1">
    <citation type="journal article" date="2021" name="Open Biol.">
        <title>Shared evolutionary footprints suggest mitochondrial oxidative damage underlies multiple complex I losses in fungi.</title>
        <authorList>
            <person name="Schikora-Tamarit M.A."/>
            <person name="Marcet-Houben M."/>
            <person name="Nosek J."/>
            <person name="Gabaldon T."/>
        </authorList>
    </citation>
    <scope>NUCLEOTIDE SEQUENCE</scope>
    <source>
        <strain evidence="3">CBS2887</strain>
    </source>
</reference>